<feature type="active site" evidence="8">
    <location>
        <position position="1087"/>
    </location>
</feature>
<evidence type="ECO:0000256" key="4">
    <source>
        <dbReference type="ARBA" id="ARBA00022679"/>
    </source>
</evidence>
<dbReference type="GO" id="GO:0003682">
    <property type="term" value="F:chromatin binding"/>
    <property type="evidence" value="ECO:0007669"/>
    <property type="project" value="InterPro"/>
</dbReference>
<evidence type="ECO:0000256" key="9">
    <source>
        <dbReference type="SAM" id="MobiDB-lite"/>
    </source>
</evidence>
<dbReference type="OrthoDB" id="2534112at2759"/>
<dbReference type="InParanoid" id="A0A1Y2F2P9"/>
<dbReference type="GO" id="GO:0005634">
    <property type="term" value="C:nucleus"/>
    <property type="evidence" value="ECO:0007669"/>
    <property type="project" value="UniProtKB-SubCell"/>
</dbReference>
<feature type="region of interest" description="Disordered" evidence="9">
    <location>
        <begin position="562"/>
        <end position="591"/>
    </location>
</feature>
<evidence type="ECO:0000256" key="5">
    <source>
        <dbReference type="ARBA" id="ARBA00022691"/>
    </source>
</evidence>
<dbReference type="EC" id="2.1.1.37" evidence="2"/>
<keyword evidence="4 8" id="KW-0808">Transferase</keyword>
<dbReference type="InterPro" id="IPR050390">
    <property type="entry name" value="C5-Methyltransferase"/>
</dbReference>
<feature type="compositionally biased region" description="Basic and acidic residues" evidence="9">
    <location>
        <begin position="307"/>
        <end position="320"/>
    </location>
</feature>
<evidence type="ECO:0000256" key="2">
    <source>
        <dbReference type="ARBA" id="ARBA00011975"/>
    </source>
</evidence>
<evidence type="ECO:0000256" key="8">
    <source>
        <dbReference type="PROSITE-ProRule" id="PRU01016"/>
    </source>
</evidence>
<dbReference type="Gene3D" id="3.40.50.150">
    <property type="entry name" value="Vaccinia Virus protein VP39"/>
    <property type="match status" value="1"/>
</dbReference>
<accession>A0A1Y2F2P9</accession>
<evidence type="ECO:0000256" key="1">
    <source>
        <dbReference type="ARBA" id="ARBA00004123"/>
    </source>
</evidence>
<dbReference type="EMBL" id="MCGR01000032">
    <property type="protein sequence ID" value="ORY77245.1"/>
    <property type="molecule type" value="Genomic_DNA"/>
</dbReference>
<keyword evidence="3 8" id="KW-0489">Methyltransferase</keyword>
<feature type="compositionally biased region" description="Pro residues" evidence="9">
    <location>
        <begin position="97"/>
        <end position="106"/>
    </location>
</feature>
<proteinExistence type="inferred from homology"/>
<dbReference type="PANTHER" id="PTHR10629:SF52">
    <property type="entry name" value="DNA (CYTOSINE-5)-METHYLTRANSFERASE 1"/>
    <property type="match status" value="1"/>
</dbReference>
<keyword evidence="5 8" id="KW-0949">S-adenosyl-L-methionine</keyword>
<protein>
    <recommendedName>
        <fullName evidence="2">DNA (cytosine-5-)-methyltransferase</fullName>
        <ecNumber evidence="2">2.1.1.37</ecNumber>
    </recommendedName>
</protein>
<dbReference type="InterPro" id="IPR001025">
    <property type="entry name" value="BAH_dom"/>
</dbReference>
<feature type="region of interest" description="Disordered" evidence="9">
    <location>
        <begin position="301"/>
        <end position="320"/>
    </location>
</feature>
<reference evidence="11 12" key="1">
    <citation type="submission" date="2016-07" db="EMBL/GenBank/DDBJ databases">
        <title>Pervasive Adenine N6-methylation of Active Genes in Fungi.</title>
        <authorList>
            <consortium name="DOE Joint Genome Institute"/>
            <person name="Mondo S.J."/>
            <person name="Dannebaum R.O."/>
            <person name="Kuo R.C."/>
            <person name="Labutti K."/>
            <person name="Haridas S."/>
            <person name="Kuo A."/>
            <person name="Salamov A."/>
            <person name="Ahrendt S.R."/>
            <person name="Lipzen A."/>
            <person name="Sullivan W."/>
            <person name="Andreopoulos W.B."/>
            <person name="Clum A."/>
            <person name="Lindquist E."/>
            <person name="Daum C."/>
            <person name="Ramamoorthy G.K."/>
            <person name="Gryganskyi A."/>
            <person name="Culley D."/>
            <person name="Magnuson J.K."/>
            <person name="James T.Y."/>
            <person name="O'Malley M.A."/>
            <person name="Stajich J.E."/>
            <person name="Spatafora J.W."/>
            <person name="Visel A."/>
            <person name="Grigoriev I.V."/>
        </authorList>
    </citation>
    <scope>NUCLEOTIDE SEQUENCE [LARGE SCALE GENOMIC DNA]</scope>
    <source>
        <strain evidence="11 12">62-1032</strain>
    </source>
</reference>
<feature type="compositionally biased region" description="Acidic residues" evidence="9">
    <location>
        <begin position="85"/>
        <end position="96"/>
    </location>
</feature>
<dbReference type="InterPro" id="IPR029063">
    <property type="entry name" value="SAM-dependent_MTases_sf"/>
</dbReference>
<evidence type="ECO:0000259" key="10">
    <source>
        <dbReference type="SMART" id="SM00439"/>
    </source>
</evidence>
<dbReference type="PANTHER" id="PTHR10629">
    <property type="entry name" value="CYTOSINE-SPECIFIC METHYLTRANSFERASE"/>
    <property type="match status" value="1"/>
</dbReference>
<dbReference type="PROSITE" id="PS00094">
    <property type="entry name" value="C5_MTASE_1"/>
    <property type="match status" value="1"/>
</dbReference>
<feature type="domain" description="BAH" evidence="10">
    <location>
        <begin position="547"/>
        <end position="712"/>
    </location>
</feature>
<dbReference type="InterPro" id="IPR001525">
    <property type="entry name" value="C5_MeTfrase"/>
</dbReference>
<dbReference type="PROSITE" id="PS51679">
    <property type="entry name" value="SAM_MT_C5"/>
    <property type="match status" value="1"/>
</dbReference>
<feature type="region of interest" description="Disordered" evidence="9">
    <location>
        <begin position="85"/>
        <end position="248"/>
    </location>
</feature>
<organism evidence="11 12">
    <name type="scientific">Leucosporidium creatinivorum</name>
    <dbReference type="NCBI Taxonomy" id="106004"/>
    <lineage>
        <taxon>Eukaryota</taxon>
        <taxon>Fungi</taxon>
        <taxon>Dikarya</taxon>
        <taxon>Basidiomycota</taxon>
        <taxon>Pucciniomycotina</taxon>
        <taxon>Microbotryomycetes</taxon>
        <taxon>Leucosporidiales</taxon>
        <taxon>Leucosporidium</taxon>
    </lineage>
</organism>
<dbReference type="Pfam" id="PF00145">
    <property type="entry name" value="DNA_methylase"/>
    <property type="match status" value="1"/>
</dbReference>
<keyword evidence="6" id="KW-0238">DNA-binding</keyword>
<comment type="subcellular location">
    <subcellularLocation>
        <location evidence="1">Nucleus</location>
    </subcellularLocation>
</comment>
<dbReference type="GO" id="GO:0044027">
    <property type="term" value="P:negative regulation of gene expression via chromosomal CpG island methylation"/>
    <property type="evidence" value="ECO:0007669"/>
    <property type="project" value="TreeGrafter"/>
</dbReference>
<comment type="caution">
    <text evidence="11">The sequence shown here is derived from an EMBL/GenBank/DDBJ whole genome shotgun (WGS) entry which is preliminary data.</text>
</comment>
<dbReference type="InterPro" id="IPR018117">
    <property type="entry name" value="C5_DNA_meth_AS"/>
</dbReference>
<evidence type="ECO:0000256" key="6">
    <source>
        <dbReference type="ARBA" id="ARBA00023125"/>
    </source>
</evidence>
<comment type="similarity">
    <text evidence="8">Belongs to the class I-like SAM-binding methyltransferase superfamily. C5-methyltransferase family.</text>
</comment>
<feature type="compositionally biased region" description="Basic and acidic residues" evidence="9">
    <location>
        <begin position="229"/>
        <end position="238"/>
    </location>
</feature>
<dbReference type="Gene3D" id="2.30.30.490">
    <property type="match status" value="2"/>
</dbReference>
<evidence type="ECO:0000313" key="11">
    <source>
        <dbReference type="EMBL" id="ORY77245.1"/>
    </source>
</evidence>
<evidence type="ECO:0000256" key="7">
    <source>
        <dbReference type="ARBA" id="ARBA00023242"/>
    </source>
</evidence>
<feature type="compositionally biased region" description="Acidic residues" evidence="9">
    <location>
        <begin position="124"/>
        <end position="137"/>
    </location>
</feature>
<dbReference type="Proteomes" id="UP000193467">
    <property type="component" value="Unassembled WGS sequence"/>
</dbReference>
<keyword evidence="12" id="KW-1185">Reference proteome</keyword>
<sequence length="1355" mass="150641">MYDVPPGNHWKLTVRDRLEFEKYFRSLSKDDQYDLDYKLQHTPEFPDPELYCVNKTKHLWVVYQKWYYEEAYQALFLEEDLGELSLDSDSDDDEDAQPPPPAPVPAAPLVAFTNCSEDQCRDEEPSETDEQDEEDDALVGSASPEPQVTSPSPDLRAPSVGITPATSTTPAAPKAPKRRRAAVSTDGPPPKRRKDLSKAAPRLKRSQARPRARKSKVARKPRVQEEDERPEHNPHHESYLYSHFHRPPPTDRKTRAIFALDSFKLLNKSTKALVSLLSIQSGASNDKLRLKGRACTLSDEEGAEFEAAERATSDPSKDEQDGMRKVLIAGHDIVGLTLSLDGMYLETRQARYLLRQPSTDYEQLAAIAQRLHALYLVGRENFVLGQNRKGSDLVLKSLNDAIAKAGREPSTLEAALHWSWQTEGLLSPLQATNVDKEIAGILYEQLPNTPYVTRFVYDLVVRHLFPGMIRTDFGYDPSIGEQQRAADEALLQAAQEEVLKFEAGAVPTVKLPKSTQGTKLIDSKSILNAEEPRTAITVFKEALIAGVLYRAGDTVLVMGESPRRAAQGQSLSKEKKSTCEDDDEEGVQDGDVDAAIEKELRQERATKSSTLSDVTAPWFARIGYFFYKDKGKDKHHLYVHLDWFHHLRATPLGAVAHARALVYADQCDSISADGIIRKVEVKRVNPEETIPDEGFYFGFFWNKETGAYEDVDTLDDPDLVDWTLGDAAQLPRCVSCARRLVEGAVSVEDLEPSKAEQDARISVPVWVSPEKSCAFIYEDLTYHLGDLVYITPAYTFTVKSDPHRQPFLLAQLIGIDNITDPSSTSSTLLTERSKLQVRWLFRHDDLFEHSGAKDPHRLVATNLTGDVDVKSLKGKAVLFLESEVVELATDRLTASDEATPELCLALGQALLSPDEFWGTDELVVDDDKLLRIGLNESGEPPKKRLKESQGALKRIPKDDAPLTLPRCKICLEERRIVRKKEQQAKELADRDPSQRLDALSLYSGADLFGLGLEHGCSILNVKYAVELERDVAKACQANRPQTTAYAAAVSDFLEAAVQKGKVPTAVGGTAPPPKKDNVDFILAGAPCQGFSSVNKFKKIDDIRCCEPWVYLSAMDWWRPAFSSFENVRDIQHFALPIDAEKGDLLNILIDALMRLGYQVRPDVYNAASFGTPQVRRRLILTVARRGLPLPASPKATHAYSTALTGMAPTTYDGGVRTHVVKDCHRPHGHAPHPAVTFAEATSDLPAFGFADPYGTGLAKIGPSQQQWEAGQPIGFAQSEKRAYEHPLPQTAYQRASRFNVRNTKIDPEHDVSAIVLDHVVPPVSEQRASLLAHLGVSGESRGKGNYEGTFYTLEM</sequence>
<name>A0A1Y2F2P9_9BASI</name>
<keyword evidence="7" id="KW-0539">Nucleus</keyword>
<dbReference type="GO" id="GO:0003677">
    <property type="term" value="F:DNA binding"/>
    <property type="evidence" value="ECO:0007669"/>
    <property type="project" value="UniProtKB-KW"/>
</dbReference>
<dbReference type="GO" id="GO:0003886">
    <property type="term" value="F:DNA (cytosine-5-)-methyltransferase activity"/>
    <property type="evidence" value="ECO:0007669"/>
    <property type="project" value="UniProtKB-EC"/>
</dbReference>
<feature type="domain" description="BAH" evidence="10">
    <location>
        <begin position="780"/>
        <end position="914"/>
    </location>
</feature>
<evidence type="ECO:0000313" key="12">
    <source>
        <dbReference type="Proteomes" id="UP000193467"/>
    </source>
</evidence>
<feature type="compositionally biased region" description="Acidic residues" evidence="9">
    <location>
        <begin position="580"/>
        <end position="591"/>
    </location>
</feature>
<dbReference type="SMART" id="SM00439">
    <property type="entry name" value="BAH"/>
    <property type="match status" value="2"/>
</dbReference>
<feature type="compositionally biased region" description="Basic residues" evidence="9">
    <location>
        <begin position="190"/>
        <end position="221"/>
    </location>
</feature>
<dbReference type="InterPro" id="IPR043151">
    <property type="entry name" value="BAH_sf"/>
</dbReference>
<dbReference type="SUPFAM" id="SSF53335">
    <property type="entry name" value="S-adenosyl-L-methionine-dependent methyltransferases"/>
    <property type="match status" value="1"/>
</dbReference>
<evidence type="ECO:0000256" key="3">
    <source>
        <dbReference type="ARBA" id="ARBA00022603"/>
    </source>
</evidence>
<dbReference type="GO" id="GO:0032259">
    <property type="term" value="P:methylation"/>
    <property type="evidence" value="ECO:0007669"/>
    <property type="project" value="UniProtKB-KW"/>
</dbReference>
<feature type="compositionally biased region" description="Low complexity" evidence="9">
    <location>
        <begin position="163"/>
        <end position="174"/>
    </location>
</feature>
<gene>
    <name evidence="11" type="ORF">BCR35DRAFT_116324</name>
</gene>
<dbReference type="STRING" id="106004.A0A1Y2F2P9"/>